<evidence type="ECO:0000313" key="1">
    <source>
        <dbReference type="EMBL" id="KAI5658028.1"/>
    </source>
</evidence>
<reference evidence="2" key="1">
    <citation type="journal article" date="2023" name="Nat. Plants">
        <title>Single-cell RNA sequencing provides a high-resolution roadmap for understanding the multicellular compartmentation of specialized metabolism.</title>
        <authorList>
            <person name="Sun S."/>
            <person name="Shen X."/>
            <person name="Li Y."/>
            <person name="Li Y."/>
            <person name="Wang S."/>
            <person name="Li R."/>
            <person name="Zhang H."/>
            <person name="Shen G."/>
            <person name="Guo B."/>
            <person name="Wei J."/>
            <person name="Xu J."/>
            <person name="St-Pierre B."/>
            <person name="Chen S."/>
            <person name="Sun C."/>
        </authorList>
    </citation>
    <scope>NUCLEOTIDE SEQUENCE [LARGE SCALE GENOMIC DNA]</scope>
</reference>
<evidence type="ECO:0000313" key="2">
    <source>
        <dbReference type="Proteomes" id="UP001060085"/>
    </source>
</evidence>
<protein>
    <submittedName>
        <fullName evidence="1">Uncharacterized protein</fullName>
    </submittedName>
</protein>
<sequence length="109" mass="12410">MDSFHVPKIFGRGARSCLMESPRILSHQKRDCAREILVIVLIRDMCRRALDAYPKGSDQTRMGSIVYGREWTGYITPLFTNSNSIFFKASEEAEKFIKGVLDDYLEASG</sequence>
<proteinExistence type="predicted"/>
<keyword evidence="2" id="KW-1185">Reference proteome</keyword>
<name>A0ACC0AF09_CATRO</name>
<organism evidence="1 2">
    <name type="scientific">Catharanthus roseus</name>
    <name type="common">Madagascar periwinkle</name>
    <name type="synonym">Vinca rosea</name>
    <dbReference type="NCBI Taxonomy" id="4058"/>
    <lineage>
        <taxon>Eukaryota</taxon>
        <taxon>Viridiplantae</taxon>
        <taxon>Streptophyta</taxon>
        <taxon>Embryophyta</taxon>
        <taxon>Tracheophyta</taxon>
        <taxon>Spermatophyta</taxon>
        <taxon>Magnoliopsida</taxon>
        <taxon>eudicotyledons</taxon>
        <taxon>Gunneridae</taxon>
        <taxon>Pentapetalae</taxon>
        <taxon>asterids</taxon>
        <taxon>lamiids</taxon>
        <taxon>Gentianales</taxon>
        <taxon>Apocynaceae</taxon>
        <taxon>Rauvolfioideae</taxon>
        <taxon>Vinceae</taxon>
        <taxon>Catharanthinae</taxon>
        <taxon>Catharanthus</taxon>
    </lineage>
</organism>
<dbReference type="EMBL" id="CM044706">
    <property type="protein sequence ID" value="KAI5658028.1"/>
    <property type="molecule type" value="Genomic_DNA"/>
</dbReference>
<accession>A0ACC0AF09</accession>
<dbReference type="Proteomes" id="UP001060085">
    <property type="component" value="Linkage Group LG06"/>
</dbReference>
<comment type="caution">
    <text evidence="1">The sequence shown here is derived from an EMBL/GenBank/DDBJ whole genome shotgun (WGS) entry which is preliminary data.</text>
</comment>
<gene>
    <name evidence="1" type="ORF">M9H77_26821</name>
</gene>